<comment type="similarity">
    <text evidence="12">Belongs to the glycosyl hydrolase family 6.</text>
</comment>
<evidence type="ECO:0000256" key="9">
    <source>
        <dbReference type="PIRSR" id="PIRSR001100-2"/>
    </source>
</evidence>
<feature type="binding site" evidence="9">
    <location>
        <position position="367"/>
    </location>
    <ligand>
        <name>substrate</name>
    </ligand>
</feature>
<evidence type="ECO:0000256" key="11">
    <source>
        <dbReference type="PROSITE-ProRule" id="PRU10057"/>
    </source>
</evidence>
<dbReference type="PRINTS" id="PR00733">
    <property type="entry name" value="GLHYDRLASE6"/>
</dbReference>
<feature type="binding site" evidence="9">
    <location>
        <position position="500"/>
    </location>
    <ligand>
        <name>substrate</name>
    </ligand>
</feature>
<dbReference type="PROSITE" id="PS00655">
    <property type="entry name" value="GLYCOSYL_HYDROL_F6_1"/>
    <property type="match status" value="1"/>
</dbReference>
<dbReference type="InterPro" id="IPR035971">
    <property type="entry name" value="CBD_sf"/>
</dbReference>
<feature type="binding site" evidence="9">
    <location>
        <position position="370"/>
    </location>
    <ligand>
        <name>substrate</name>
    </ligand>
</feature>
<dbReference type="Pfam" id="PF00734">
    <property type="entry name" value="CBM_1"/>
    <property type="match status" value="1"/>
</dbReference>
<dbReference type="SMART" id="SM00236">
    <property type="entry name" value="fCBD"/>
    <property type="match status" value="1"/>
</dbReference>
<evidence type="ECO:0000313" key="15">
    <source>
        <dbReference type="EMBL" id="TGJ87129.1"/>
    </source>
</evidence>
<comment type="caution">
    <text evidence="15">The sequence shown here is derived from an EMBL/GenBank/DDBJ whole genome shotgun (WGS) entry which is preliminary data.</text>
</comment>
<dbReference type="InterPro" id="IPR000254">
    <property type="entry name" value="CBD"/>
</dbReference>
<dbReference type="AlphaFoldDB" id="A0A4Z0YRX8"/>
<sequence>MASYLVDLASRQAFGNVDRVSVHMVDISSFSFPLVKAHGYPPKVWLTVDKNPSILPLVKASTPLIKHVFFEQTTKLDNMSAKSLLVAALSTLALAIPFEGHVEERQTCAQQWSQCGGATWSGATCCISGSSCVAQNEHYSQCLPSTSTTGATTTSQTTTSATRTTTTTTGGTGTTTTRATTITSAASSSTAIASGNPFSGVSMWANSYYASQVSAYAVPTLGAKAAAVAQVPSFMWLDTFSKIALMKSTLADIRTANAKGANNAGIFVIYDLPDRDCAATASNGEYSIANGGIANYKAYIDAIVTVLKDYSDVRVILVVEPDSLANLVTNLNVAKCSNAKAAYLECTNYAIKALNLANVSMYLDAGHAGWLGWPANLAPAATLYAQVYKDAGAPASLRGLATNVANYNAWQIPGACPSYTQGNTNCDESSYVNNLGPLLKAGGWDAHFITDTGRSGHQPTGQSEWGDWCNAKGTGFGIRPSANTGNTLLDAFVWVKPGGECDGTSNTSAVRYDYHCGLASALQPAPEAGSWFQAYFEQLYSNANPAFA</sequence>
<evidence type="ECO:0000256" key="12">
    <source>
        <dbReference type="RuleBase" id="RU361186"/>
    </source>
</evidence>
<evidence type="ECO:0000256" key="13">
    <source>
        <dbReference type="SAM" id="MobiDB-lite"/>
    </source>
</evidence>
<evidence type="ECO:0000256" key="3">
    <source>
        <dbReference type="ARBA" id="ARBA00023001"/>
    </source>
</evidence>
<dbReference type="SUPFAM" id="SSF57180">
    <property type="entry name" value="Cellulose-binding domain"/>
    <property type="match status" value="1"/>
</dbReference>
<dbReference type="GO" id="GO:0005576">
    <property type="term" value="C:extracellular region"/>
    <property type="evidence" value="ECO:0007669"/>
    <property type="project" value="InterPro"/>
</dbReference>
<feature type="domain" description="CBM1" evidence="14">
    <location>
        <begin position="107"/>
        <end position="143"/>
    </location>
</feature>
<feature type="binding site" evidence="9">
    <location>
        <position position="406"/>
    </location>
    <ligand>
        <name>substrate</name>
    </ligand>
</feature>
<dbReference type="PANTHER" id="PTHR34876:SF4">
    <property type="entry name" value="1,4-BETA-D-GLUCAN CELLOBIOHYDROLASE C-RELATED"/>
    <property type="match status" value="1"/>
</dbReference>
<dbReference type="OrthoDB" id="64893at2759"/>
<keyword evidence="3 12" id="KW-0136">Cellulose degradation</keyword>
<evidence type="ECO:0000313" key="16">
    <source>
        <dbReference type="Proteomes" id="UP000297716"/>
    </source>
</evidence>
<evidence type="ECO:0000256" key="6">
    <source>
        <dbReference type="ARBA" id="ARBA00023295"/>
    </source>
</evidence>
<evidence type="ECO:0000259" key="14">
    <source>
        <dbReference type="PROSITE" id="PS51164"/>
    </source>
</evidence>
<feature type="binding site" evidence="9">
    <location>
        <position position="238"/>
    </location>
    <ligand>
        <name>substrate</name>
    </ligand>
</feature>
<feature type="active site" description="Proton donor" evidence="8 11">
    <location>
        <position position="322"/>
    </location>
</feature>
<protein>
    <recommendedName>
        <fullName evidence="12">Glucanase</fullName>
        <ecNumber evidence="12">3.2.1.-</ecNumber>
    </recommendedName>
</protein>
<evidence type="ECO:0000256" key="2">
    <source>
        <dbReference type="ARBA" id="ARBA00022801"/>
    </source>
</evidence>
<organism evidence="15 16">
    <name type="scientific">Xylaria hypoxylon</name>
    <dbReference type="NCBI Taxonomy" id="37992"/>
    <lineage>
        <taxon>Eukaryota</taxon>
        <taxon>Fungi</taxon>
        <taxon>Dikarya</taxon>
        <taxon>Ascomycota</taxon>
        <taxon>Pezizomycotina</taxon>
        <taxon>Sordariomycetes</taxon>
        <taxon>Xylariomycetidae</taxon>
        <taxon>Xylariales</taxon>
        <taxon>Xylariaceae</taxon>
        <taxon>Xylaria</taxon>
    </lineage>
</organism>
<feature type="binding site" evidence="9">
    <location>
        <position position="496"/>
    </location>
    <ligand>
        <name>substrate</name>
    </ligand>
</feature>
<keyword evidence="1" id="KW-0732">Signal</keyword>
<dbReference type="FunFam" id="3.20.20.40:FF:000001">
    <property type="entry name" value="Glucanase"/>
    <property type="match status" value="1"/>
</dbReference>
<evidence type="ECO:0000256" key="1">
    <source>
        <dbReference type="ARBA" id="ARBA00022729"/>
    </source>
</evidence>
<feature type="active site" evidence="10">
    <location>
        <position position="276"/>
    </location>
</feature>
<dbReference type="EMBL" id="SKBN01000017">
    <property type="protein sequence ID" value="TGJ87129.1"/>
    <property type="molecule type" value="Genomic_DNA"/>
</dbReference>
<evidence type="ECO:0000256" key="7">
    <source>
        <dbReference type="ARBA" id="ARBA00023326"/>
    </source>
</evidence>
<keyword evidence="4" id="KW-1015">Disulfide bond</keyword>
<dbReference type="PIRSF" id="PIRSF001100">
    <property type="entry name" value="Beta_cellobiohydrolase"/>
    <property type="match status" value="1"/>
</dbReference>
<proteinExistence type="inferred from homology"/>
<feature type="region of interest" description="Disordered" evidence="13">
    <location>
        <begin position="145"/>
        <end position="177"/>
    </location>
</feature>
<dbReference type="SUPFAM" id="SSF51989">
    <property type="entry name" value="Glycosyl hydrolases family 6, cellulases"/>
    <property type="match status" value="1"/>
</dbReference>
<gene>
    <name evidence="15" type="ORF">E0Z10_g1591</name>
</gene>
<dbReference type="GO" id="GO:0004553">
    <property type="term" value="F:hydrolase activity, hydrolyzing O-glycosyl compounds"/>
    <property type="evidence" value="ECO:0007669"/>
    <property type="project" value="InterPro"/>
</dbReference>
<evidence type="ECO:0000256" key="5">
    <source>
        <dbReference type="ARBA" id="ARBA00023277"/>
    </source>
</evidence>
<dbReference type="Gene3D" id="3.20.20.40">
    <property type="entry name" value="1, 4-beta cellobiohydrolase"/>
    <property type="match status" value="1"/>
</dbReference>
<dbReference type="Pfam" id="PF01341">
    <property type="entry name" value="Glyco_hydro_6"/>
    <property type="match status" value="1"/>
</dbReference>
<feature type="active site" description="Proton acceptor" evidence="8">
    <location>
        <position position="502"/>
    </location>
</feature>
<dbReference type="STRING" id="37992.A0A4Z0YRX8"/>
<name>A0A4Z0YRX8_9PEZI</name>
<feature type="binding site" evidence="9">
    <location>
        <position position="236"/>
    </location>
    <ligand>
        <name>substrate</name>
    </ligand>
</feature>
<keyword evidence="5 12" id="KW-0119">Carbohydrate metabolism</keyword>
<evidence type="ECO:0000256" key="4">
    <source>
        <dbReference type="ARBA" id="ARBA00023157"/>
    </source>
</evidence>
<accession>A0A4Z0YRX8</accession>
<keyword evidence="6 12" id="KW-0326">Glycosidase</keyword>
<keyword evidence="2 12" id="KW-0378">Hydrolase</keyword>
<dbReference type="InterPro" id="IPR001524">
    <property type="entry name" value="Glyco_hydro_6_CS"/>
</dbReference>
<dbReference type="GO" id="GO:0030248">
    <property type="term" value="F:cellulose binding"/>
    <property type="evidence" value="ECO:0007669"/>
    <property type="project" value="InterPro"/>
</dbReference>
<keyword evidence="7 12" id="KW-0624">Polysaccharide degradation</keyword>
<dbReference type="PANTHER" id="PTHR34876">
    <property type="match status" value="1"/>
</dbReference>
<dbReference type="GO" id="GO:0030245">
    <property type="term" value="P:cellulose catabolic process"/>
    <property type="evidence" value="ECO:0007669"/>
    <property type="project" value="UniProtKB-KW"/>
</dbReference>
<keyword evidence="16" id="KW-1185">Reference proteome</keyword>
<dbReference type="InterPro" id="IPR036434">
    <property type="entry name" value="Beta_cellobiohydrolase_sf"/>
</dbReference>
<reference evidence="15 16" key="1">
    <citation type="submission" date="2019-03" db="EMBL/GenBank/DDBJ databases">
        <title>Draft genome sequence of Xylaria hypoxylon DSM 108379, a ubiquitous saprotrophic-parasitic fungi on hardwood.</title>
        <authorList>
            <person name="Buettner E."/>
            <person name="Leonhardt S."/>
            <person name="Gebauer A.M."/>
            <person name="Liers C."/>
            <person name="Hofrichter M."/>
            <person name="Kellner H."/>
        </authorList>
    </citation>
    <scope>NUCLEOTIDE SEQUENCE [LARGE SCALE GENOMIC DNA]</scope>
    <source>
        <strain evidence="15 16">DSM 108379</strain>
    </source>
</reference>
<dbReference type="EC" id="3.2.1.-" evidence="12"/>
<dbReference type="PROSITE" id="PS00656">
    <property type="entry name" value="GLYCOSYL_HYDROL_F6_2"/>
    <property type="match status" value="1"/>
</dbReference>
<dbReference type="PROSITE" id="PS51164">
    <property type="entry name" value="CBM1_2"/>
    <property type="match status" value="1"/>
</dbReference>
<feature type="binding site" evidence="9">
    <location>
        <position position="468"/>
    </location>
    <ligand>
        <name>substrate</name>
    </ligand>
</feature>
<evidence type="ECO:0000256" key="8">
    <source>
        <dbReference type="PIRSR" id="PIRSR001100-1"/>
    </source>
</evidence>
<dbReference type="Proteomes" id="UP000297716">
    <property type="component" value="Unassembled WGS sequence"/>
</dbReference>
<dbReference type="InterPro" id="IPR016288">
    <property type="entry name" value="Beta_cellobiohydrolase"/>
</dbReference>
<evidence type="ECO:0000256" key="10">
    <source>
        <dbReference type="PROSITE-ProRule" id="PRU10056"/>
    </source>
</evidence>